<sequence length="66" mass="7423">MEQKARELNVTGALITRPDGNLTIISGTENDVTTYVSWFKNIGEVYGFNPEVKNVAFRAFHKFSLS</sequence>
<reference evidence="1 2" key="1">
    <citation type="submission" date="2016-05" db="EMBL/GenBank/DDBJ databases">
        <title>Niabella ginsenosidivorans BS26 whole genome sequencing.</title>
        <authorList>
            <person name="Im W.T."/>
            <person name="Siddiqi M.Z."/>
        </authorList>
    </citation>
    <scope>NUCLEOTIDE SEQUENCE [LARGE SCALE GENOMIC DNA]</scope>
    <source>
        <strain evidence="1 2">BS26</strain>
    </source>
</reference>
<dbReference type="Proteomes" id="UP000077667">
    <property type="component" value="Chromosome"/>
</dbReference>
<proteinExistence type="predicted"/>
<dbReference type="EMBL" id="CP015772">
    <property type="protein sequence ID" value="ANH80716.1"/>
    <property type="molecule type" value="Genomic_DNA"/>
</dbReference>
<evidence type="ECO:0000313" key="1">
    <source>
        <dbReference type="EMBL" id="ANH80716.1"/>
    </source>
</evidence>
<dbReference type="KEGG" id="nia:A8C56_06760"/>
<evidence type="ECO:0000313" key="2">
    <source>
        <dbReference type="Proteomes" id="UP000077667"/>
    </source>
</evidence>
<organism evidence="1 2">
    <name type="scientific">Niabella ginsenosidivorans</name>
    <dbReference type="NCBI Taxonomy" id="1176587"/>
    <lineage>
        <taxon>Bacteria</taxon>
        <taxon>Pseudomonadati</taxon>
        <taxon>Bacteroidota</taxon>
        <taxon>Chitinophagia</taxon>
        <taxon>Chitinophagales</taxon>
        <taxon>Chitinophagaceae</taxon>
        <taxon>Niabella</taxon>
    </lineage>
</organism>
<gene>
    <name evidence="1" type="ORF">A8C56_06760</name>
</gene>
<accession>A0A1A9HZA8</accession>
<protein>
    <submittedName>
        <fullName evidence="1">Uncharacterized protein</fullName>
    </submittedName>
</protein>
<name>A0A1A9HZA8_9BACT</name>
<dbReference type="AlphaFoldDB" id="A0A1A9HZA8"/>
<keyword evidence="2" id="KW-1185">Reference proteome</keyword>